<name>X2ANP9_CAPTE</name>
<dbReference type="Proteomes" id="UP000014760">
    <property type="component" value="Unassembled WGS sequence"/>
</dbReference>
<accession>X2ANP9</accession>
<proteinExistence type="predicted"/>
<feature type="domain" description="DUF7043" evidence="1">
    <location>
        <begin position="61"/>
        <end position="195"/>
    </location>
</feature>
<dbReference type="EnsemblMetazoa" id="CapteT218723">
    <property type="protein sequence ID" value="CapteP218723"/>
    <property type="gene ID" value="CapteG218723"/>
</dbReference>
<evidence type="ECO:0000259" key="1">
    <source>
        <dbReference type="Pfam" id="PF23070"/>
    </source>
</evidence>
<dbReference type="OMA" id="MESECED"/>
<organism evidence="2 3">
    <name type="scientific">Capitella teleta</name>
    <name type="common">Polychaete worm</name>
    <dbReference type="NCBI Taxonomy" id="283909"/>
    <lineage>
        <taxon>Eukaryota</taxon>
        <taxon>Metazoa</taxon>
        <taxon>Spiralia</taxon>
        <taxon>Lophotrochozoa</taxon>
        <taxon>Annelida</taxon>
        <taxon>Polychaeta</taxon>
        <taxon>Sedentaria</taxon>
        <taxon>Scolecida</taxon>
        <taxon>Capitellidae</taxon>
        <taxon>Capitella</taxon>
    </lineage>
</organism>
<evidence type="ECO:0000313" key="3">
    <source>
        <dbReference type="Proteomes" id="UP000014760"/>
    </source>
</evidence>
<keyword evidence="3" id="KW-1185">Reference proteome</keyword>
<dbReference type="Pfam" id="PF23070">
    <property type="entry name" value="DUF7043"/>
    <property type="match status" value="2"/>
</dbReference>
<dbReference type="AlphaFoldDB" id="X2ANP9"/>
<feature type="domain" description="DUF7043" evidence="1">
    <location>
        <begin position="384"/>
        <end position="474"/>
    </location>
</feature>
<dbReference type="HOGENOM" id="CLU_407256_0_0_1"/>
<dbReference type="PANTHER" id="PTHR22255">
    <property type="entry name" value="LP06548P"/>
    <property type="match status" value="1"/>
</dbReference>
<evidence type="ECO:0000313" key="2">
    <source>
        <dbReference type="EnsemblMetazoa" id="CapteP218723"/>
    </source>
</evidence>
<reference evidence="2" key="3">
    <citation type="submission" date="2015-06" db="UniProtKB">
        <authorList>
            <consortium name="EnsemblMetazoa"/>
        </authorList>
    </citation>
    <scope>IDENTIFICATION</scope>
</reference>
<protein>
    <recommendedName>
        <fullName evidence="1">DUF7043 domain-containing protein</fullName>
    </recommendedName>
</protein>
<sequence length="734" mass="83224">MANLHLRLSAKECLKAESRQWSGIGDIALSGFMMPSSTMTSTLIFVALLTQISDTKAGLECHFPNFMQSNAANGIKRDWRSHLTEGGRTGKHWELALGFYANNMRSSVLGGIGAKDKPYPFTRLCLDEVSKGRFMVEHQDHGATNPDEYSSSRLYLCMEFIHRSSDVVQIRESRKLVFNNPKLCSDESLEMSPWIVVNKAQFFSSKVKCPLTGGFNMKVFDKLKNEDICSGYSGATRLESECMVNEGMLFRFRHDICIPAHLKMHEQQHVFCMANWEQGGYTFSVIRADKAEHVWCFRLPANTNGAFQTYLFRDGRCEMDEIPQNTNRYLRIALIRNKPRTQDHLCVDDYEACSYWNSPCVHAGSMMQLTCARKCGICSDDTPRACTLPSGLRGRWFEHYGNSTHDVTFDNEHFNIEGFSDFNCVQWYRRPYEGDVKSYKQMFVTTFENGCYPRYTCAEFKKHSPSVIKFRLSQSEVWPWDGTTGVTVNCDPFRYHDDDAPLYSEYHSRHLKVLVSKLEKRVHVQCGIPGGYISFQVMYRNGTECRGEISEGANHRFHLTLQGCEGMPKLQSFGCLDSTKHGYLSKQIIVSETLDATQLQCWMFPESPHGTFFLLPFEECNEGARERIADGQLQPLATFSFQPPTSPVPSTTPAPIMIEVDSIVSMGISRRKLPADGVISEERTDGQEGYRIQDNAPGDEEVIVGESKDTNSAVSLLCVPQLLAILTWCSRTLV</sequence>
<reference evidence="3" key="1">
    <citation type="submission" date="2012-12" db="EMBL/GenBank/DDBJ databases">
        <authorList>
            <person name="Hellsten U."/>
            <person name="Grimwood J."/>
            <person name="Chapman J.A."/>
            <person name="Shapiro H."/>
            <person name="Aerts A."/>
            <person name="Otillar R.P."/>
            <person name="Terry A.Y."/>
            <person name="Boore J.L."/>
            <person name="Simakov O."/>
            <person name="Marletaz F."/>
            <person name="Cho S.-J."/>
            <person name="Edsinger-Gonzales E."/>
            <person name="Havlak P."/>
            <person name="Kuo D.-H."/>
            <person name="Larsson T."/>
            <person name="Lv J."/>
            <person name="Arendt D."/>
            <person name="Savage R."/>
            <person name="Osoegawa K."/>
            <person name="de Jong P."/>
            <person name="Lindberg D.R."/>
            <person name="Seaver E.C."/>
            <person name="Weisblat D.A."/>
            <person name="Putnam N.H."/>
            <person name="Grigoriev I.V."/>
            <person name="Rokhsar D.S."/>
        </authorList>
    </citation>
    <scope>NUCLEOTIDE SEQUENCE</scope>
    <source>
        <strain evidence="3">I ESC-2004</strain>
    </source>
</reference>
<dbReference type="PANTHER" id="PTHR22255:SF9">
    <property type="entry name" value="LP06548P"/>
    <property type="match status" value="1"/>
</dbReference>
<dbReference type="OrthoDB" id="6047467at2759"/>
<dbReference type="InterPro" id="IPR055471">
    <property type="entry name" value="DUF7043"/>
</dbReference>
<reference evidence="3" key="2">
    <citation type="journal article" date="2013" name="Nature">
        <title>Insights into bilaterian evolution from three spiralian genomes.</title>
        <authorList>
            <person name="Simakov O."/>
            <person name="Marletaz F."/>
            <person name="Cho S.J."/>
            <person name="Edsinger-Gonzales E."/>
            <person name="Havlak P."/>
            <person name="Hellsten U."/>
            <person name="Kuo D.H."/>
            <person name="Larsson T."/>
            <person name="Lv J."/>
            <person name="Arendt D."/>
            <person name="Savage R."/>
            <person name="Osoegawa K."/>
            <person name="de Jong P."/>
            <person name="Grimwood J."/>
            <person name="Chapman J.A."/>
            <person name="Shapiro H."/>
            <person name="Aerts A."/>
            <person name="Otillar R.P."/>
            <person name="Terry A.Y."/>
            <person name="Boore J.L."/>
            <person name="Grigoriev I.V."/>
            <person name="Lindberg D.R."/>
            <person name="Seaver E.C."/>
            <person name="Weisblat D.A."/>
            <person name="Putnam N.H."/>
            <person name="Rokhsar D.S."/>
        </authorList>
    </citation>
    <scope>NUCLEOTIDE SEQUENCE</scope>
    <source>
        <strain evidence="3">I ESC-2004</strain>
    </source>
</reference>
<dbReference type="EMBL" id="AMQN01000395">
    <property type="status" value="NOT_ANNOTATED_CDS"/>
    <property type="molecule type" value="Genomic_DNA"/>
</dbReference>